<dbReference type="PRINTS" id="PR00723">
    <property type="entry name" value="SUBTILISIN"/>
</dbReference>
<dbReference type="InterPro" id="IPR015500">
    <property type="entry name" value="Peptidase_S8_subtilisin-rel"/>
</dbReference>
<dbReference type="PANTHER" id="PTHR43399:SF4">
    <property type="entry name" value="CELL WALL-ASSOCIATED PROTEASE"/>
    <property type="match status" value="1"/>
</dbReference>
<dbReference type="GO" id="GO:0004252">
    <property type="term" value="F:serine-type endopeptidase activity"/>
    <property type="evidence" value="ECO:0007669"/>
    <property type="project" value="UniProtKB-UniRule"/>
</dbReference>
<evidence type="ECO:0000256" key="1">
    <source>
        <dbReference type="ARBA" id="ARBA00011073"/>
    </source>
</evidence>
<dbReference type="InterPro" id="IPR023827">
    <property type="entry name" value="Peptidase_S8_Asp-AS"/>
</dbReference>
<dbReference type="InterPro" id="IPR051048">
    <property type="entry name" value="Peptidase_S8/S53_subtilisin"/>
</dbReference>
<name>A0A3M9MNL7_9BACT</name>
<evidence type="ECO:0000259" key="7">
    <source>
        <dbReference type="Pfam" id="PF00082"/>
    </source>
</evidence>
<evidence type="ECO:0000313" key="9">
    <source>
        <dbReference type="EMBL" id="RNI27134.1"/>
    </source>
</evidence>
<dbReference type="EMBL" id="RJJE01000017">
    <property type="protein sequence ID" value="RNI27134.1"/>
    <property type="molecule type" value="Genomic_DNA"/>
</dbReference>
<feature type="active site" description="Charge relay system" evidence="5">
    <location>
        <position position="384"/>
    </location>
</feature>
<dbReference type="InterPro" id="IPR000209">
    <property type="entry name" value="Peptidase_S8/S53_dom"/>
</dbReference>
<organism evidence="9 10">
    <name type="scientific">Rufibacter immobilis</name>
    <dbReference type="NCBI Taxonomy" id="1348778"/>
    <lineage>
        <taxon>Bacteria</taxon>
        <taxon>Pseudomonadati</taxon>
        <taxon>Bacteroidota</taxon>
        <taxon>Cytophagia</taxon>
        <taxon>Cytophagales</taxon>
        <taxon>Hymenobacteraceae</taxon>
        <taxon>Rufibacter</taxon>
    </lineage>
</organism>
<evidence type="ECO:0000256" key="5">
    <source>
        <dbReference type="PROSITE-ProRule" id="PRU01240"/>
    </source>
</evidence>
<keyword evidence="4 5" id="KW-0720">Serine protease</keyword>
<feature type="chain" id="PRO_5018158995" evidence="6">
    <location>
        <begin position="25"/>
        <end position="938"/>
    </location>
</feature>
<dbReference type="PROSITE" id="PS00136">
    <property type="entry name" value="SUBTILASE_ASP"/>
    <property type="match status" value="1"/>
</dbReference>
<dbReference type="Pfam" id="PF00082">
    <property type="entry name" value="Peptidase_S8"/>
    <property type="match status" value="1"/>
</dbReference>
<evidence type="ECO:0000259" key="8">
    <source>
        <dbReference type="Pfam" id="PF18962"/>
    </source>
</evidence>
<evidence type="ECO:0000313" key="10">
    <source>
        <dbReference type="Proteomes" id="UP000271010"/>
    </source>
</evidence>
<dbReference type="InterPro" id="IPR026444">
    <property type="entry name" value="Secre_tail"/>
</dbReference>
<protein>
    <submittedName>
        <fullName evidence="9">T9SS C-terminal target domain-containing protein</fullName>
    </submittedName>
</protein>
<dbReference type="OrthoDB" id="9813435at2"/>
<dbReference type="Pfam" id="PF18962">
    <property type="entry name" value="Por_Secre_tail"/>
    <property type="match status" value="1"/>
</dbReference>
<feature type="active site" description="Charge relay system" evidence="5">
    <location>
        <position position="227"/>
    </location>
</feature>
<dbReference type="InterPro" id="IPR036852">
    <property type="entry name" value="Peptidase_S8/S53_dom_sf"/>
</dbReference>
<dbReference type="Proteomes" id="UP000271010">
    <property type="component" value="Unassembled WGS sequence"/>
</dbReference>
<dbReference type="GO" id="GO:0006508">
    <property type="term" value="P:proteolysis"/>
    <property type="evidence" value="ECO:0007669"/>
    <property type="project" value="UniProtKB-KW"/>
</dbReference>
<gene>
    <name evidence="9" type="ORF">EFA69_13235</name>
</gene>
<feature type="domain" description="Secretion system C-terminal sorting" evidence="8">
    <location>
        <begin position="863"/>
        <end position="934"/>
    </location>
</feature>
<dbReference type="InterPro" id="IPR022398">
    <property type="entry name" value="Peptidase_S8_His-AS"/>
</dbReference>
<keyword evidence="3 5" id="KW-0378">Hydrolase</keyword>
<dbReference type="NCBIfam" id="TIGR04183">
    <property type="entry name" value="Por_Secre_tail"/>
    <property type="match status" value="1"/>
</dbReference>
<keyword evidence="6" id="KW-0732">Signal</keyword>
<evidence type="ECO:0000256" key="2">
    <source>
        <dbReference type="ARBA" id="ARBA00022670"/>
    </source>
</evidence>
<evidence type="ECO:0000256" key="4">
    <source>
        <dbReference type="ARBA" id="ARBA00022825"/>
    </source>
</evidence>
<accession>A0A3M9MNL7</accession>
<proteinExistence type="inferred from homology"/>
<dbReference type="PANTHER" id="PTHR43399">
    <property type="entry name" value="SUBTILISIN-RELATED"/>
    <property type="match status" value="1"/>
</dbReference>
<dbReference type="PROSITE" id="PS51892">
    <property type="entry name" value="SUBTILASE"/>
    <property type="match status" value="1"/>
</dbReference>
<dbReference type="RefSeq" id="WP_123133603.1">
    <property type="nucleotide sequence ID" value="NZ_RJJE01000017.1"/>
</dbReference>
<reference evidence="9 10" key="1">
    <citation type="submission" date="2018-11" db="EMBL/GenBank/DDBJ databases">
        <title>Rufibacter latericius sp. nov., isolated from water in Baiyang Lake.</title>
        <authorList>
            <person name="Yang Y."/>
        </authorList>
    </citation>
    <scope>NUCLEOTIDE SEQUENCE [LARGE SCALE GENOMIC DNA]</scope>
    <source>
        <strain evidence="9 10">MCC P1</strain>
    </source>
</reference>
<feature type="signal peptide" evidence="6">
    <location>
        <begin position="1"/>
        <end position="24"/>
    </location>
</feature>
<keyword evidence="10" id="KW-1185">Reference proteome</keyword>
<dbReference type="PROSITE" id="PS00137">
    <property type="entry name" value="SUBTILASE_HIS"/>
    <property type="match status" value="1"/>
</dbReference>
<feature type="active site" description="Charge relay system" evidence="5">
    <location>
        <position position="172"/>
    </location>
</feature>
<dbReference type="SUPFAM" id="SSF52743">
    <property type="entry name" value="Subtilisin-like"/>
    <property type="match status" value="1"/>
</dbReference>
<comment type="similarity">
    <text evidence="1 5">Belongs to the peptidase S8 family.</text>
</comment>
<feature type="domain" description="Peptidase S8/S53" evidence="7">
    <location>
        <begin position="164"/>
        <end position="419"/>
    </location>
</feature>
<dbReference type="Gene3D" id="3.40.50.200">
    <property type="entry name" value="Peptidase S8/S53 domain"/>
    <property type="match status" value="1"/>
</dbReference>
<dbReference type="AlphaFoldDB" id="A0A3M9MNL7"/>
<comment type="caution">
    <text evidence="9">The sequence shown here is derived from an EMBL/GenBank/DDBJ whole genome shotgun (WGS) entry which is preliminary data.</text>
</comment>
<keyword evidence="2 5" id="KW-0645">Protease</keyword>
<evidence type="ECO:0000256" key="6">
    <source>
        <dbReference type="SAM" id="SignalP"/>
    </source>
</evidence>
<sequence>MKYFYRLLALVIVLCWGILSPVRAQNAPKTEPNTLVFKLKASAPAAMIRMAGTSALQQVVQRVAKGKAERKFPSVLSPAQARTTKKNAVDLSLIYQLRYNANQSFLEVKKQLLATGMVEYVEPLYVHEPLHQPNDPKADSTSGSQTYLKLVNAYNAWGVSKGDSNVVIGILDTGVRLTHEDLKNNLKYNYADPIDGIDNDGDGYVDNFHGWDLADNDNNPTADTNGHGTIVTGIAAAQANNSVGIAGIGYNSKFLPVKVFPSTPFGSFRGYEAIVYAAEHGCKVINLSWGGASFPSAFEQDVINYAAINRDVVIVSSAGNTNGDLDFYPASYQNVLSVGALDKNGVKGASHTYSYNIDLGALGVDVYSTGNANDARYGTGTGSSYATPMVAGAAALLRSHFPSLNALQIIERLRVTADDIYHLPGNASFIDKLGKGKLNVYRALTEENPISVRLSSWGMTSDSELGPGGEIQLYGSFQNFLSPSNGINVTLTSSSKYVQVLRGTLNLGSMATLAQTNNQTAPFRLKIADDAPSNTQVTLRLGFSSGSYTDYQYIKLIVNPSFLTTDVNNLRMSVMSAGNIGYDGLAFSQGEGVTYRGGDQLIAEGGLLIGYSSTLVSDNVRNENSLTDNDFYAVTNLQRKGNSPYAAFHGSNIFEDSLTASKNKSLRIQQNVFAWNTPSDKDYVVLEYILTNRTTETIKDAYAGMFADWDIISAGKNVTEWDDQLRLGITRHTSDTSIWAGIQVLTAGAPGFFALDNVMDDGNINTTDGFSTEEKYRALSGGVQRQRAGGIDGKDVSFIISSSISSLAPSQTDTVAFAIVAGGSRAEIKKNAAAALQKYRQFQVGRTVTSVPADISKRSISLHPNPSQGKVTVTLPTALQQASVTVQLVDHKGNILPQGNYQRQEKIDFDFSHLPAGMYHLRFISNEGVLTQKVLLTK</sequence>
<evidence type="ECO:0000256" key="3">
    <source>
        <dbReference type="ARBA" id="ARBA00022801"/>
    </source>
</evidence>